<evidence type="ECO:0000313" key="2">
    <source>
        <dbReference type="EMBL" id="CDW50788.1"/>
    </source>
</evidence>
<proteinExistence type="predicted"/>
<evidence type="ECO:0000256" key="1">
    <source>
        <dbReference type="SAM" id="Phobius"/>
    </source>
</evidence>
<accession>A0A0K2VJZ5</accession>
<keyword evidence="1" id="KW-1133">Transmembrane helix</keyword>
<organism evidence="2">
    <name type="scientific">Lepeophtheirus salmonis</name>
    <name type="common">Salmon louse</name>
    <name type="synonym">Caligus salmonis</name>
    <dbReference type="NCBI Taxonomy" id="72036"/>
    <lineage>
        <taxon>Eukaryota</taxon>
        <taxon>Metazoa</taxon>
        <taxon>Ecdysozoa</taxon>
        <taxon>Arthropoda</taxon>
        <taxon>Crustacea</taxon>
        <taxon>Multicrustacea</taxon>
        <taxon>Hexanauplia</taxon>
        <taxon>Copepoda</taxon>
        <taxon>Siphonostomatoida</taxon>
        <taxon>Caligidae</taxon>
        <taxon>Lepeophtheirus</taxon>
    </lineage>
</organism>
<reference evidence="2" key="1">
    <citation type="submission" date="2014-05" db="EMBL/GenBank/DDBJ databases">
        <authorList>
            <person name="Chronopoulou M."/>
        </authorList>
    </citation>
    <scope>NUCLEOTIDE SEQUENCE</scope>
    <source>
        <tissue evidence="2">Whole organism</tissue>
    </source>
</reference>
<sequence length="96" mass="11180">MPVQLDDFHYFIDVHITRTELLKPPLCCWIRYCIGSINSTILFARLLHFVTLVGVILKNVSYFLFLFISILERSNTQLASPNTKLEMNFLKCTLNL</sequence>
<keyword evidence="1" id="KW-0812">Transmembrane</keyword>
<keyword evidence="1" id="KW-0472">Membrane</keyword>
<feature type="transmembrane region" description="Helical" evidence="1">
    <location>
        <begin position="46"/>
        <end position="71"/>
    </location>
</feature>
<name>A0A0K2VJZ5_LEPSM</name>
<dbReference type="AlphaFoldDB" id="A0A0K2VJZ5"/>
<protein>
    <submittedName>
        <fullName evidence="2">Uncharacterized protein</fullName>
    </submittedName>
</protein>
<dbReference type="EMBL" id="HACA01033427">
    <property type="protein sequence ID" value="CDW50788.1"/>
    <property type="molecule type" value="Transcribed_RNA"/>
</dbReference>